<keyword evidence="5 8" id="KW-0560">Oxidoreductase</keyword>
<dbReference type="InterPro" id="IPR050479">
    <property type="entry name" value="CYP11_CYP27_families"/>
</dbReference>
<evidence type="ECO:0000256" key="8">
    <source>
        <dbReference type="RuleBase" id="RU000461"/>
    </source>
</evidence>
<comment type="similarity">
    <text evidence="2 8">Belongs to the cytochrome P450 family.</text>
</comment>
<organism evidence="9 10">
    <name type="scientific">Leptotrombidium deliense</name>
    <dbReference type="NCBI Taxonomy" id="299467"/>
    <lineage>
        <taxon>Eukaryota</taxon>
        <taxon>Metazoa</taxon>
        <taxon>Ecdysozoa</taxon>
        <taxon>Arthropoda</taxon>
        <taxon>Chelicerata</taxon>
        <taxon>Arachnida</taxon>
        <taxon>Acari</taxon>
        <taxon>Acariformes</taxon>
        <taxon>Trombidiformes</taxon>
        <taxon>Prostigmata</taxon>
        <taxon>Anystina</taxon>
        <taxon>Parasitengona</taxon>
        <taxon>Trombiculoidea</taxon>
        <taxon>Trombiculidae</taxon>
        <taxon>Leptotrombidium</taxon>
    </lineage>
</organism>
<reference evidence="9 10" key="1">
    <citation type="journal article" date="2018" name="Gigascience">
        <title>Genomes of trombidid mites reveal novel predicted allergens and laterally-transferred genes associated with secondary metabolism.</title>
        <authorList>
            <person name="Dong X."/>
            <person name="Chaisiri K."/>
            <person name="Xia D."/>
            <person name="Armstrong S.D."/>
            <person name="Fang Y."/>
            <person name="Donnelly M.J."/>
            <person name="Kadowaki T."/>
            <person name="McGarry J.W."/>
            <person name="Darby A.C."/>
            <person name="Makepeace B.L."/>
        </authorList>
    </citation>
    <scope>NUCLEOTIDE SEQUENCE [LARGE SCALE GENOMIC DNA]</scope>
    <source>
        <strain evidence="9">UoL-UT</strain>
    </source>
</reference>
<dbReference type="SUPFAM" id="SSF48264">
    <property type="entry name" value="Cytochrome P450"/>
    <property type="match status" value="1"/>
</dbReference>
<dbReference type="PRINTS" id="PR00359">
    <property type="entry name" value="BP450"/>
</dbReference>
<evidence type="ECO:0000256" key="3">
    <source>
        <dbReference type="ARBA" id="ARBA00022617"/>
    </source>
</evidence>
<comment type="cofactor">
    <cofactor evidence="1">
        <name>heme</name>
        <dbReference type="ChEBI" id="CHEBI:30413"/>
    </cofactor>
</comment>
<keyword evidence="7 8" id="KW-0503">Monooxygenase</keyword>
<proteinExistence type="inferred from homology"/>
<dbReference type="GO" id="GO:0016705">
    <property type="term" value="F:oxidoreductase activity, acting on paired donors, with incorporation or reduction of molecular oxygen"/>
    <property type="evidence" value="ECO:0007669"/>
    <property type="project" value="InterPro"/>
</dbReference>
<evidence type="ECO:0000256" key="4">
    <source>
        <dbReference type="ARBA" id="ARBA00022723"/>
    </source>
</evidence>
<dbReference type="GO" id="GO:0005506">
    <property type="term" value="F:iron ion binding"/>
    <property type="evidence" value="ECO:0007669"/>
    <property type="project" value="InterPro"/>
</dbReference>
<dbReference type="OrthoDB" id="3945418at2759"/>
<gene>
    <name evidence="9" type="ORF">B4U80_02728</name>
</gene>
<evidence type="ECO:0000256" key="7">
    <source>
        <dbReference type="ARBA" id="ARBA00023033"/>
    </source>
</evidence>
<keyword evidence="10" id="KW-1185">Reference proteome</keyword>
<evidence type="ECO:0000256" key="1">
    <source>
        <dbReference type="ARBA" id="ARBA00001971"/>
    </source>
</evidence>
<dbReference type="EMBL" id="NCKV01001102">
    <property type="protein sequence ID" value="RWS29023.1"/>
    <property type="molecule type" value="Genomic_DNA"/>
</dbReference>
<dbReference type="STRING" id="299467.A0A443SNG6"/>
<dbReference type="InterPro" id="IPR001128">
    <property type="entry name" value="Cyt_P450"/>
</dbReference>
<dbReference type="VEuPathDB" id="VectorBase:LDEU003017"/>
<dbReference type="GO" id="GO:0020037">
    <property type="term" value="F:heme binding"/>
    <property type="evidence" value="ECO:0007669"/>
    <property type="project" value="InterPro"/>
</dbReference>
<dbReference type="Proteomes" id="UP000288716">
    <property type="component" value="Unassembled WGS sequence"/>
</dbReference>
<keyword evidence="4 8" id="KW-0479">Metal-binding</keyword>
<dbReference type="PANTHER" id="PTHR24279:SF120">
    <property type="entry name" value="CYTOCHROME P450"/>
    <property type="match status" value="1"/>
</dbReference>
<evidence type="ECO:0000256" key="5">
    <source>
        <dbReference type="ARBA" id="ARBA00023002"/>
    </source>
</evidence>
<dbReference type="CDD" id="cd11054">
    <property type="entry name" value="CYP24A1-like"/>
    <property type="match status" value="1"/>
</dbReference>
<evidence type="ECO:0000256" key="2">
    <source>
        <dbReference type="ARBA" id="ARBA00010617"/>
    </source>
</evidence>
<dbReference type="AlphaFoldDB" id="A0A443SNG6"/>
<dbReference type="Pfam" id="PF00067">
    <property type="entry name" value="p450"/>
    <property type="match status" value="1"/>
</dbReference>
<evidence type="ECO:0000313" key="9">
    <source>
        <dbReference type="EMBL" id="RWS29023.1"/>
    </source>
</evidence>
<comment type="caution">
    <text evidence="9">The sequence shown here is derived from an EMBL/GenBank/DDBJ whole genome shotgun (WGS) entry which is preliminary data.</text>
</comment>
<dbReference type="InterPro" id="IPR017972">
    <property type="entry name" value="Cyt_P450_CS"/>
</dbReference>
<keyword evidence="6 8" id="KW-0408">Iron</keyword>
<keyword evidence="3 8" id="KW-0349">Heme</keyword>
<dbReference type="InterPro" id="IPR002397">
    <property type="entry name" value="Cyt_P450_B"/>
</dbReference>
<protein>
    <submittedName>
        <fullName evidence="9">Cytochrome P450 315a1-like protein</fullName>
    </submittedName>
</protein>
<dbReference type="GO" id="GO:0004497">
    <property type="term" value="F:monooxygenase activity"/>
    <property type="evidence" value="ECO:0007669"/>
    <property type="project" value="UniProtKB-KW"/>
</dbReference>
<dbReference type="PRINTS" id="PR00385">
    <property type="entry name" value="P450"/>
</dbReference>
<dbReference type="Gene3D" id="1.10.630.10">
    <property type="entry name" value="Cytochrome P450"/>
    <property type="match status" value="1"/>
</dbReference>
<dbReference type="PROSITE" id="PS00086">
    <property type="entry name" value="CYTOCHROME_P450"/>
    <property type="match status" value="1"/>
</dbReference>
<dbReference type="PANTHER" id="PTHR24279">
    <property type="entry name" value="CYTOCHROME P450"/>
    <property type="match status" value="1"/>
</dbReference>
<evidence type="ECO:0000313" key="10">
    <source>
        <dbReference type="Proteomes" id="UP000288716"/>
    </source>
</evidence>
<sequence>MASFAVSSFSRIFFKCLPNCSNICNGVTQQVMFQSNSSAVIPQLPKTEQRCPFSGDTSTTTLVDTEIDGHVNGHFDAVNAKQFEQIPTPYSIKFIGSSVAVMQNGGAEYLHEYVDRRHKQLGPIFKDRTSVLNSTDIVFIADNKMMQSVYVNEGKHPMHLVPESWTLYNHLKNVRRGLFFMDGSEWSHLRAILNKLFLNRETVHEYTAVFNDVVSDLLRGWTTSIGNAASFSNKDANGENTKIAIINELEKDLYKWSIESLGSMIFGRRLGCVPNKHVACQQLRHINEFVACVQQIFVESASMTLIPARYAYKLNLPVWKRFEKAADGAIELAREYVRENIEATNDAPQLNTSVAGVLQQLIAHKQIDYDLICSIIVDLFIAAADTTSHGTQWALYLLAKNPECQQKLYEEVNSVVKNDHIIEEKHLTQMPYVKCIIKETLRMYPIAPFLSRILAKDIILGGYHIPKGKLIAMSIYTTGRDEKYFEKPNTFKPERWIRNTVRSQERHNAYACLPFGHGVRSCIGRRVAEVQMQLLLAKTVQKFKLYPESEKDINIKLRMITTPAEKIKLKIEERL</sequence>
<name>A0A443SNG6_9ACAR</name>
<evidence type="ECO:0000256" key="6">
    <source>
        <dbReference type="ARBA" id="ARBA00023004"/>
    </source>
</evidence>
<dbReference type="InterPro" id="IPR036396">
    <property type="entry name" value="Cyt_P450_sf"/>
</dbReference>
<accession>A0A443SNG6</accession>